<evidence type="ECO:0000313" key="2">
    <source>
        <dbReference type="Proteomes" id="UP000294752"/>
    </source>
</evidence>
<proteinExistence type="predicted"/>
<dbReference type="EMBL" id="SNZV01000017">
    <property type="protein sequence ID" value="TDS06003.1"/>
    <property type="molecule type" value="Genomic_DNA"/>
</dbReference>
<comment type="caution">
    <text evidence="1">The sequence shown here is derived from an EMBL/GenBank/DDBJ whole genome shotgun (WGS) entry which is preliminary data.</text>
</comment>
<reference evidence="1 2" key="1">
    <citation type="submission" date="2019-03" db="EMBL/GenBank/DDBJ databases">
        <title>Genomic Encyclopedia of Type Strains, Phase III (KMG-III): the genomes of soil and plant-associated and newly described type strains.</title>
        <authorList>
            <person name="Whitman W."/>
        </authorList>
    </citation>
    <scope>NUCLEOTIDE SEQUENCE [LARGE SCALE GENOMIC DNA]</scope>
    <source>
        <strain evidence="1 2">CGMCC 1.12801</strain>
    </source>
</reference>
<gene>
    <name evidence="1" type="ORF">B0I21_11723</name>
</gene>
<dbReference type="AlphaFoldDB" id="A0A4R7CSF7"/>
<keyword evidence="2" id="KW-1185">Reference proteome</keyword>
<name>A0A4R7CSF7_9SPHI</name>
<accession>A0A4R7CSF7</accession>
<evidence type="ECO:0000313" key="1">
    <source>
        <dbReference type="EMBL" id="TDS06003.1"/>
    </source>
</evidence>
<sequence length="33" mass="3816">MDLAISEQNQCEALIKDRIENISNEQRKIEGAR</sequence>
<dbReference type="Proteomes" id="UP000294752">
    <property type="component" value="Unassembled WGS sequence"/>
</dbReference>
<organism evidence="1 2">
    <name type="scientific">Sphingobacterium paludis</name>
    <dbReference type="NCBI Taxonomy" id="1476465"/>
    <lineage>
        <taxon>Bacteria</taxon>
        <taxon>Pseudomonadati</taxon>
        <taxon>Bacteroidota</taxon>
        <taxon>Sphingobacteriia</taxon>
        <taxon>Sphingobacteriales</taxon>
        <taxon>Sphingobacteriaceae</taxon>
        <taxon>Sphingobacterium</taxon>
    </lineage>
</organism>
<protein>
    <submittedName>
        <fullName evidence="1">Uncharacterized protein</fullName>
    </submittedName>
</protein>